<reference evidence="1" key="1">
    <citation type="submission" date="2022-05" db="EMBL/GenBank/DDBJ databases">
        <authorList>
            <person name="Friedrich I."/>
            <person name="Poehlein A."/>
            <person name="Schneider D."/>
            <person name="Hertel R."/>
            <person name="Daniel R."/>
        </authorList>
    </citation>
    <scope>NUCLEOTIDE SEQUENCE</scope>
</reference>
<organism evidence="1 2">
    <name type="scientific">Brevundimonas phage vB_BgoS-Bajun</name>
    <dbReference type="NCBI Taxonomy" id="2948594"/>
    <lineage>
        <taxon>Viruses</taxon>
        <taxon>Duplodnaviria</taxon>
        <taxon>Heunggongvirae</taxon>
        <taxon>Uroviricota</taxon>
        <taxon>Caudoviricetes</taxon>
        <taxon>Dolichocephalovirinae</taxon>
    </lineage>
</organism>
<sequence>MLLEEVETFVRRHHPFKDGMDMPIDGFKVTKTEALNAGIREFRIAFRLSDEPGHFAAFSYQWVGLIDQRPGAFQQRDDFLPGRVPDSMDLASLVLKLVCANR</sequence>
<dbReference type="Proteomes" id="UP001057427">
    <property type="component" value="Segment"/>
</dbReference>
<protein>
    <submittedName>
        <fullName evidence="1">Uncharacterized protein</fullName>
    </submittedName>
</protein>
<evidence type="ECO:0000313" key="1">
    <source>
        <dbReference type="EMBL" id="UTC29646.1"/>
    </source>
</evidence>
<gene>
    <name evidence="1" type="ORF">BAJUN_00160</name>
</gene>
<accession>A0A9E7ST61</accession>
<name>A0A9E7ST61_9CAUD</name>
<keyword evidence="2" id="KW-1185">Reference proteome</keyword>
<evidence type="ECO:0000313" key="2">
    <source>
        <dbReference type="Proteomes" id="UP001057427"/>
    </source>
</evidence>
<proteinExistence type="predicted"/>
<dbReference type="EMBL" id="ON529858">
    <property type="protein sequence ID" value="UTC29646.1"/>
    <property type="molecule type" value="Genomic_DNA"/>
</dbReference>